<comment type="subcellular location">
    <subcellularLocation>
        <location evidence="1 6 7">Nucleus</location>
    </subcellularLocation>
</comment>
<evidence type="ECO:0000313" key="11">
    <source>
        <dbReference type="Proteomes" id="UP001432027"/>
    </source>
</evidence>
<reference evidence="10" key="1">
    <citation type="submission" date="2023-10" db="EMBL/GenBank/DDBJ databases">
        <title>Genome assembly of Pristionchus species.</title>
        <authorList>
            <person name="Yoshida K."/>
            <person name="Sommer R.J."/>
        </authorList>
    </citation>
    <scope>NUCLEOTIDE SEQUENCE</scope>
    <source>
        <strain evidence="10">RS0144</strain>
    </source>
</reference>
<dbReference type="GO" id="GO:0005634">
    <property type="term" value="C:nucleus"/>
    <property type="evidence" value="ECO:0007669"/>
    <property type="project" value="UniProtKB-SubCell"/>
</dbReference>
<dbReference type="InterPro" id="IPR009057">
    <property type="entry name" value="Homeodomain-like_sf"/>
</dbReference>
<evidence type="ECO:0000256" key="5">
    <source>
        <dbReference type="ARBA" id="ARBA00023242"/>
    </source>
</evidence>
<evidence type="ECO:0000256" key="8">
    <source>
        <dbReference type="SAM" id="MobiDB-lite"/>
    </source>
</evidence>
<feature type="non-terminal residue" evidence="10">
    <location>
        <position position="1"/>
    </location>
</feature>
<dbReference type="GO" id="GO:0000978">
    <property type="term" value="F:RNA polymerase II cis-regulatory region sequence-specific DNA binding"/>
    <property type="evidence" value="ECO:0007669"/>
    <property type="project" value="TreeGrafter"/>
</dbReference>
<feature type="DNA-binding region" description="Homeobox" evidence="6">
    <location>
        <begin position="52"/>
        <end position="111"/>
    </location>
</feature>
<dbReference type="AlphaFoldDB" id="A0AAV5UDN6"/>
<dbReference type="SMART" id="SM00389">
    <property type="entry name" value="HOX"/>
    <property type="match status" value="1"/>
</dbReference>
<evidence type="ECO:0000259" key="9">
    <source>
        <dbReference type="PROSITE" id="PS50071"/>
    </source>
</evidence>
<evidence type="ECO:0000256" key="7">
    <source>
        <dbReference type="RuleBase" id="RU000682"/>
    </source>
</evidence>
<evidence type="ECO:0000313" key="10">
    <source>
        <dbReference type="EMBL" id="GMT04773.1"/>
    </source>
</evidence>
<feature type="region of interest" description="Disordered" evidence="8">
    <location>
        <begin position="116"/>
        <end position="165"/>
    </location>
</feature>
<sequence length="264" mass="29374">TLFVASLFTFQFPISLPYLRIDMVYGSTAYQPFHPYFPPSTSGRGGDRKNSGKRERTTYSKDQLDYLENEFRNGNYPEASRKEEIALKLGLEDGKIAIWFKNRRAKARQMGIKVFQNEPFRPSNGSIPSVSTSDKSSPSSKLDSPDSTSWVKKEEGTTVSSPLSATVPSSLTAAMPINSRYNWNSPDSSMSNGLTSLPPSPSGPTVPSFPSFAPYTFPWMMHDPTTLHQSSHPVNPSDPSAASQYLPCYPYSQMFYPYHTTFSG</sequence>
<dbReference type="Pfam" id="PF00046">
    <property type="entry name" value="Homeodomain"/>
    <property type="match status" value="1"/>
</dbReference>
<dbReference type="Proteomes" id="UP001432027">
    <property type="component" value="Unassembled WGS sequence"/>
</dbReference>
<dbReference type="GO" id="GO:0000981">
    <property type="term" value="F:DNA-binding transcription factor activity, RNA polymerase II-specific"/>
    <property type="evidence" value="ECO:0007669"/>
    <property type="project" value="InterPro"/>
</dbReference>
<keyword evidence="3 6" id="KW-0238">DNA-binding</keyword>
<keyword evidence="11" id="KW-1185">Reference proteome</keyword>
<comment type="caution">
    <text evidence="10">The sequence shown here is derived from an EMBL/GenBank/DDBJ whole genome shotgun (WGS) entry which is preliminary data.</text>
</comment>
<dbReference type="EMBL" id="BTSX01000006">
    <property type="protein sequence ID" value="GMT04773.1"/>
    <property type="molecule type" value="Genomic_DNA"/>
</dbReference>
<evidence type="ECO:0000256" key="2">
    <source>
        <dbReference type="ARBA" id="ARBA00022473"/>
    </source>
</evidence>
<dbReference type="PANTHER" id="PTHR45793:SF5">
    <property type="entry name" value="HOMEOTIC PROTEIN OCELLILESS"/>
    <property type="match status" value="1"/>
</dbReference>
<organism evidence="10 11">
    <name type="scientific">Pristionchus entomophagus</name>
    <dbReference type="NCBI Taxonomy" id="358040"/>
    <lineage>
        <taxon>Eukaryota</taxon>
        <taxon>Metazoa</taxon>
        <taxon>Ecdysozoa</taxon>
        <taxon>Nematoda</taxon>
        <taxon>Chromadorea</taxon>
        <taxon>Rhabditida</taxon>
        <taxon>Rhabditina</taxon>
        <taxon>Diplogasteromorpha</taxon>
        <taxon>Diplogasteroidea</taxon>
        <taxon>Neodiplogasteridae</taxon>
        <taxon>Pristionchus</taxon>
    </lineage>
</organism>
<feature type="region of interest" description="Disordered" evidence="8">
    <location>
        <begin position="36"/>
        <end position="59"/>
    </location>
</feature>
<dbReference type="SUPFAM" id="SSF46689">
    <property type="entry name" value="Homeodomain-like"/>
    <property type="match status" value="1"/>
</dbReference>
<keyword evidence="4 6" id="KW-0371">Homeobox</keyword>
<evidence type="ECO:0000256" key="6">
    <source>
        <dbReference type="PROSITE-ProRule" id="PRU00108"/>
    </source>
</evidence>
<evidence type="ECO:0000256" key="1">
    <source>
        <dbReference type="ARBA" id="ARBA00004123"/>
    </source>
</evidence>
<feature type="compositionally biased region" description="Basic and acidic residues" evidence="8">
    <location>
        <begin position="45"/>
        <end position="59"/>
    </location>
</feature>
<protein>
    <recommendedName>
        <fullName evidence="9">Homeobox domain-containing protein</fullName>
    </recommendedName>
</protein>
<dbReference type="InterPro" id="IPR017970">
    <property type="entry name" value="Homeobox_CS"/>
</dbReference>
<proteinExistence type="predicted"/>
<dbReference type="CDD" id="cd00086">
    <property type="entry name" value="homeodomain"/>
    <property type="match status" value="1"/>
</dbReference>
<dbReference type="PROSITE" id="PS50071">
    <property type="entry name" value="HOMEOBOX_2"/>
    <property type="match status" value="1"/>
</dbReference>
<keyword evidence="2" id="KW-0217">Developmental protein</keyword>
<dbReference type="Gene3D" id="1.10.10.60">
    <property type="entry name" value="Homeodomain-like"/>
    <property type="match status" value="1"/>
</dbReference>
<feature type="compositionally biased region" description="Low complexity" evidence="8">
    <location>
        <begin position="126"/>
        <end position="149"/>
    </location>
</feature>
<evidence type="ECO:0000256" key="3">
    <source>
        <dbReference type="ARBA" id="ARBA00023125"/>
    </source>
</evidence>
<gene>
    <name evidence="10" type="ORF">PENTCL1PPCAC_26947</name>
</gene>
<accession>A0AAV5UDN6</accession>
<dbReference type="PROSITE" id="PS00027">
    <property type="entry name" value="HOMEOBOX_1"/>
    <property type="match status" value="1"/>
</dbReference>
<dbReference type="PANTHER" id="PTHR45793">
    <property type="entry name" value="HOMEOBOX PROTEIN"/>
    <property type="match status" value="1"/>
</dbReference>
<name>A0AAV5UDN6_9BILA</name>
<evidence type="ECO:0000256" key="4">
    <source>
        <dbReference type="ARBA" id="ARBA00023155"/>
    </source>
</evidence>
<keyword evidence="5 6" id="KW-0539">Nucleus</keyword>
<dbReference type="InterPro" id="IPR001356">
    <property type="entry name" value="HD"/>
</dbReference>
<feature type="domain" description="Homeobox" evidence="9">
    <location>
        <begin position="50"/>
        <end position="110"/>
    </location>
</feature>